<comment type="caution">
    <text evidence="1">The sequence shown here is derived from an EMBL/GenBank/DDBJ whole genome shotgun (WGS) entry which is preliminary data.</text>
</comment>
<keyword evidence="2" id="KW-1185">Reference proteome</keyword>
<evidence type="ECO:0000313" key="2">
    <source>
        <dbReference type="Proteomes" id="UP000807025"/>
    </source>
</evidence>
<dbReference type="OrthoDB" id="3253623at2759"/>
<feature type="non-terminal residue" evidence="1">
    <location>
        <position position="139"/>
    </location>
</feature>
<feature type="non-terminal residue" evidence="1">
    <location>
        <position position="1"/>
    </location>
</feature>
<dbReference type="EMBL" id="MU154528">
    <property type="protein sequence ID" value="KAF9500282.1"/>
    <property type="molecule type" value="Genomic_DNA"/>
</dbReference>
<sequence>PQRKYLQQDMKHWMARLLSRPGIEDIMDNAPLKDRVCGGSGGKMKDIWDSPALQNLKGPDGQPFFAANGKQGRYAFGLCLDGFNPSGQTTAKNVASSTGIYMVCLNISLQMRFEPENMFLVGVIPGPGKSSLHQLNHFL</sequence>
<reference evidence="1" key="1">
    <citation type="submission" date="2020-11" db="EMBL/GenBank/DDBJ databases">
        <authorList>
            <consortium name="DOE Joint Genome Institute"/>
            <person name="Ahrendt S."/>
            <person name="Riley R."/>
            <person name="Andreopoulos W."/>
            <person name="Labutti K."/>
            <person name="Pangilinan J."/>
            <person name="Ruiz-Duenas F.J."/>
            <person name="Barrasa J.M."/>
            <person name="Sanchez-Garcia M."/>
            <person name="Camarero S."/>
            <person name="Miyauchi S."/>
            <person name="Serrano A."/>
            <person name="Linde D."/>
            <person name="Babiker R."/>
            <person name="Drula E."/>
            <person name="Ayuso-Fernandez I."/>
            <person name="Pacheco R."/>
            <person name="Padilla G."/>
            <person name="Ferreira P."/>
            <person name="Barriuso J."/>
            <person name="Kellner H."/>
            <person name="Castanera R."/>
            <person name="Alfaro M."/>
            <person name="Ramirez L."/>
            <person name="Pisabarro A.G."/>
            <person name="Kuo A."/>
            <person name="Tritt A."/>
            <person name="Lipzen A."/>
            <person name="He G."/>
            <person name="Yan M."/>
            <person name="Ng V."/>
            <person name="Cullen D."/>
            <person name="Martin F."/>
            <person name="Rosso M.-N."/>
            <person name="Henrissat B."/>
            <person name="Hibbett D."/>
            <person name="Martinez A.T."/>
            <person name="Grigoriev I.V."/>
        </authorList>
    </citation>
    <scope>NUCLEOTIDE SEQUENCE</scope>
    <source>
        <strain evidence="1">ATCC 90797</strain>
    </source>
</reference>
<gene>
    <name evidence="1" type="ORF">BDN71DRAFT_1353681</name>
</gene>
<organism evidence="1 2">
    <name type="scientific">Pleurotus eryngii</name>
    <name type="common">Boletus of the steppes</name>
    <dbReference type="NCBI Taxonomy" id="5323"/>
    <lineage>
        <taxon>Eukaryota</taxon>
        <taxon>Fungi</taxon>
        <taxon>Dikarya</taxon>
        <taxon>Basidiomycota</taxon>
        <taxon>Agaricomycotina</taxon>
        <taxon>Agaricomycetes</taxon>
        <taxon>Agaricomycetidae</taxon>
        <taxon>Agaricales</taxon>
        <taxon>Pleurotineae</taxon>
        <taxon>Pleurotaceae</taxon>
        <taxon>Pleurotus</taxon>
    </lineage>
</organism>
<evidence type="ECO:0000313" key="1">
    <source>
        <dbReference type="EMBL" id="KAF9500282.1"/>
    </source>
</evidence>
<accession>A0A9P6A779</accession>
<dbReference type="Proteomes" id="UP000807025">
    <property type="component" value="Unassembled WGS sequence"/>
</dbReference>
<dbReference type="AlphaFoldDB" id="A0A9P6A779"/>
<proteinExistence type="predicted"/>
<protein>
    <submittedName>
        <fullName evidence="1">Uncharacterized protein</fullName>
    </submittedName>
</protein>
<name>A0A9P6A779_PLEER</name>